<dbReference type="GO" id="GO:0006310">
    <property type="term" value="P:DNA recombination"/>
    <property type="evidence" value="ECO:0007669"/>
    <property type="project" value="UniProtKB-UniRule"/>
</dbReference>
<feature type="region of interest" description="Domain III" evidence="6">
    <location>
        <begin position="172"/>
        <end position="212"/>
    </location>
</feature>
<keyword evidence="7" id="KW-0812">Transmembrane</keyword>
<dbReference type="GO" id="GO:0006281">
    <property type="term" value="P:DNA repair"/>
    <property type="evidence" value="ECO:0007669"/>
    <property type="project" value="UniProtKB-UniRule"/>
</dbReference>
<evidence type="ECO:0000313" key="10">
    <source>
        <dbReference type="Proteomes" id="UP000228568"/>
    </source>
</evidence>
<reference evidence="10" key="1">
    <citation type="submission" date="2017-09" db="EMBL/GenBank/DDBJ databases">
        <title>Depth-based differentiation of microbial function through sediment-hosted aquifers and enrichment of novel symbionts in the deep terrestrial subsurface.</title>
        <authorList>
            <person name="Probst A.J."/>
            <person name="Ladd B."/>
            <person name="Jarett J.K."/>
            <person name="Geller-Mcgrath D.E."/>
            <person name="Sieber C.M.K."/>
            <person name="Emerson J.B."/>
            <person name="Anantharaman K."/>
            <person name="Thomas B.C."/>
            <person name="Malmstrom R."/>
            <person name="Stieglmeier M."/>
            <person name="Klingl A."/>
            <person name="Woyke T."/>
            <person name="Ryan C.M."/>
            <person name="Banfield J.F."/>
        </authorList>
    </citation>
    <scope>NUCLEOTIDE SEQUENCE [LARGE SCALE GENOMIC DNA]</scope>
</reference>
<dbReference type="InterPro" id="IPR010994">
    <property type="entry name" value="RuvA_2-like"/>
</dbReference>
<dbReference type="Gene3D" id="2.40.50.140">
    <property type="entry name" value="Nucleic acid-binding proteins"/>
    <property type="match status" value="1"/>
</dbReference>
<keyword evidence="2 6" id="KW-0227">DNA damage</keyword>
<comment type="caution">
    <text evidence="6">Lacks conserved residue(s) required for the propagation of feature annotation.</text>
</comment>
<dbReference type="Pfam" id="PF07499">
    <property type="entry name" value="RuvA_C"/>
    <property type="match status" value="1"/>
</dbReference>
<organism evidence="9 10">
    <name type="scientific">Candidatus Magasanikbacteria bacterium CG_4_10_14_0_2_um_filter_37_12</name>
    <dbReference type="NCBI Taxonomy" id="1974637"/>
    <lineage>
        <taxon>Bacteria</taxon>
        <taxon>Candidatus Magasanikiibacteriota</taxon>
    </lineage>
</organism>
<keyword evidence="7" id="KW-0472">Membrane</keyword>
<proteinExistence type="inferred from homology"/>
<comment type="subcellular location">
    <subcellularLocation>
        <location evidence="6">Cytoplasm</location>
    </subcellularLocation>
</comment>
<dbReference type="InterPro" id="IPR036267">
    <property type="entry name" value="RuvA_C_sf"/>
</dbReference>
<dbReference type="GO" id="GO:0009378">
    <property type="term" value="F:four-way junction helicase activity"/>
    <property type="evidence" value="ECO:0007669"/>
    <property type="project" value="InterPro"/>
</dbReference>
<dbReference type="Proteomes" id="UP000228568">
    <property type="component" value="Unassembled WGS sequence"/>
</dbReference>
<comment type="caution">
    <text evidence="9">The sequence shown here is derived from an EMBL/GenBank/DDBJ whole genome shotgun (WGS) entry which is preliminary data.</text>
</comment>
<dbReference type="Gene3D" id="1.10.150.20">
    <property type="entry name" value="5' to 3' exonuclease, C-terminal subdomain"/>
    <property type="match status" value="1"/>
</dbReference>
<evidence type="ECO:0000256" key="6">
    <source>
        <dbReference type="HAMAP-Rule" id="MF_00031"/>
    </source>
</evidence>
<dbReference type="SUPFAM" id="SSF47781">
    <property type="entry name" value="RuvA domain 2-like"/>
    <property type="match status" value="1"/>
</dbReference>
<dbReference type="GO" id="GO:0005524">
    <property type="term" value="F:ATP binding"/>
    <property type="evidence" value="ECO:0007669"/>
    <property type="project" value="InterPro"/>
</dbReference>
<dbReference type="InterPro" id="IPR000085">
    <property type="entry name" value="RuvA"/>
</dbReference>
<dbReference type="NCBIfam" id="TIGR00084">
    <property type="entry name" value="ruvA"/>
    <property type="match status" value="1"/>
</dbReference>
<dbReference type="Pfam" id="PF14520">
    <property type="entry name" value="HHH_5"/>
    <property type="match status" value="1"/>
</dbReference>
<dbReference type="EMBL" id="PFPK01000009">
    <property type="protein sequence ID" value="PIZ95565.1"/>
    <property type="molecule type" value="Genomic_DNA"/>
</dbReference>
<keyword evidence="7" id="KW-1133">Transmembrane helix</keyword>
<comment type="function">
    <text evidence="6">The RuvA-RuvB-RuvC complex processes Holliday junction (HJ) DNA during genetic recombination and DNA repair, while the RuvA-RuvB complex plays an important role in the rescue of blocked DNA replication forks via replication fork reversal (RFR). RuvA specifically binds to HJ cruciform DNA, conferring on it an open structure. The RuvB hexamer acts as an ATP-dependent pump, pulling dsDNA into and through the RuvAB complex. HJ branch migration allows RuvC to scan DNA until it finds its consensus sequence, where it cleaves and resolves the cruciform DNA.</text>
</comment>
<dbReference type="AlphaFoldDB" id="A0A2M7V9Q3"/>
<dbReference type="Gene3D" id="1.10.8.10">
    <property type="entry name" value="DNA helicase RuvA subunit, C-terminal domain"/>
    <property type="match status" value="1"/>
</dbReference>
<dbReference type="GO" id="GO:0005737">
    <property type="term" value="C:cytoplasm"/>
    <property type="evidence" value="ECO:0007669"/>
    <property type="project" value="UniProtKB-SubCell"/>
</dbReference>
<dbReference type="InterPro" id="IPR003583">
    <property type="entry name" value="Hlx-hairpin-Hlx_DNA-bd_motif"/>
</dbReference>
<dbReference type="CDD" id="cd14332">
    <property type="entry name" value="UBA_RuvA_C"/>
    <property type="match status" value="1"/>
</dbReference>
<keyword evidence="1 6" id="KW-0963">Cytoplasm</keyword>
<dbReference type="SMART" id="SM00278">
    <property type="entry name" value="HhH1"/>
    <property type="match status" value="2"/>
</dbReference>
<dbReference type="HAMAP" id="MF_00031">
    <property type="entry name" value="DNA_HJ_migration_RuvA"/>
    <property type="match status" value="1"/>
</dbReference>
<evidence type="ECO:0000256" key="2">
    <source>
        <dbReference type="ARBA" id="ARBA00022763"/>
    </source>
</evidence>
<keyword evidence="5 6" id="KW-0234">DNA repair</keyword>
<dbReference type="GO" id="GO:0048476">
    <property type="term" value="C:Holliday junction resolvase complex"/>
    <property type="evidence" value="ECO:0007669"/>
    <property type="project" value="UniProtKB-UniRule"/>
</dbReference>
<feature type="transmembrane region" description="Helical" evidence="7">
    <location>
        <begin position="12"/>
        <end position="30"/>
    </location>
</feature>
<accession>A0A2M7V9Q3</accession>
<dbReference type="GO" id="GO:0000400">
    <property type="term" value="F:four-way junction DNA binding"/>
    <property type="evidence" value="ECO:0007669"/>
    <property type="project" value="UniProtKB-UniRule"/>
</dbReference>
<dbReference type="SUPFAM" id="SSF50249">
    <property type="entry name" value="Nucleic acid-binding proteins"/>
    <property type="match status" value="1"/>
</dbReference>
<dbReference type="InterPro" id="IPR012340">
    <property type="entry name" value="NA-bd_OB-fold"/>
</dbReference>
<dbReference type="InterPro" id="IPR011114">
    <property type="entry name" value="RuvA_C"/>
</dbReference>
<name>A0A2M7V9Q3_9BACT</name>
<evidence type="ECO:0000256" key="1">
    <source>
        <dbReference type="ARBA" id="ARBA00022490"/>
    </source>
</evidence>
<protein>
    <recommendedName>
        <fullName evidence="6">Holliday junction branch migration complex subunit RuvA</fullName>
    </recommendedName>
</protein>
<dbReference type="GO" id="GO:0009379">
    <property type="term" value="C:Holliday junction helicase complex"/>
    <property type="evidence" value="ECO:0007669"/>
    <property type="project" value="InterPro"/>
</dbReference>
<comment type="similarity">
    <text evidence="6">Belongs to the RuvA family.</text>
</comment>
<evidence type="ECO:0000256" key="4">
    <source>
        <dbReference type="ARBA" id="ARBA00023172"/>
    </source>
</evidence>
<feature type="domain" description="Helix-hairpin-helix DNA-binding motif class 1" evidence="8">
    <location>
        <begin position="95"/>
        <end position="114"/>
    </location>
</feature>
<dbReference type="InterPro" id="IPR013849">
    <property type="entry name" value="DNA_helicase_Holl-junc_RuvA_I"/>
</dbReference>
<evidence type="ECO:0000256" key="3">
    <source>
        <dbReference type="ARBA" id="ARBA00023125"/>
    </source>
</evidence>
<evidence type="ECO:0000256" key="7">
    <source>
        <dbReference type="SAM" id="Phobius"/>
    </source>
</evidence>
<keyword evidence="4 6" id="KW-0233">DNA recombination</keyword>
<evidence type="ECO:0000256" key="5">
    <source>
        <dbReference type="ARBA" id="ARBA00023204"/>
    </source>
</evidence>
<dbReference type="SUPFAM" id="SSF46929">
    <property type="entry name" value="DNA helicase RuvA subunit, C-terminal domain"/>
    <property type="match status" value="1"/>
</dbReference>
<keyword evidence="3 6" id="KW-0238">DNA-binding</keyword>
<gene>
    <name evidence="6 9" type="primary">ruvA</name>
    <name evidence="9" type="ORF">COX81_00670</name>
</gene>
<comment type="domain">
    <text evidence="6">Has three domains with a flexible linker between the domains II and III and assumes an 'L' shape. Domain III is highly mobile and contacts RuvB.</text>
</comment>
<dbReference type="Pfam" id="PF01330">
    <property type="entry name" value="RuvA_N"/>
    <property type="match status" value="1"/>
</dbReference>
<feature type="domain" description="Helix-hairpin-helix DNA-binding motif class 1" evidence="8">
    <location>
        <begin position="130"/>
        <end position="149"/>
    </location>
</feature>
<evidence type="ECO:0000313" key="9">
    <source>
        <dbReference type="EMBL" id="PIZ95565.1"/>
    </source>
</evidence>
<comment type="subunit">
    <text evidence="6">Homotetramer. Forms an RuvA(8)-RuvB(12)-Holliday junction (HJ) complex. HJ DNA is sandwiched between 2 RuvA tetramers; dsDNA enters through RuvA and exits via RuvB. An RuvB hexamer assembles on each DNA strand where it exits the tetramer. Each RuvB hexamer is contacted by two RuvA subunits (via domain III) on 2 adjacent RuvB subunits; this complex drives branch migration. In the full resolvosome a probable DNA-RuvA(4)-RuvB(12)-RuvC(2) complex forms which resolves the HJ.</text>
</comment>
<sequence length="212" mass="23527">MLIDYGKWIRASYRAGAFDLIIILFMISYLSGKIIQKNKNSLVILTTGGVGYKVNVESGKWNVKDNISLYTYLKISENSMDLYGFEIVEEKQFFELLLSVKGVGPRSAMNILSVGSIDEIQNAIGRSDVKYLTAVQGMGKKIAERLCVELKSKVESRKSKDGEDLVGDVLVEVVDGLVSMGYNREVARDIVRSLDSVGKSTEDLLREALRGV</sequence>
<evidence type="ECO:0000259" key="8">
    <source>
        <dbReference type="SMART" id="SM00278"/>
    </source>
</evidence>